<dbReference type="HOGENOM" id="CLU_000445_114_57_5"/>
<evidence type="ECO:0000313" key="9">
    <source>
        <dbReference type="EMBL" id="ADU45657.1"/>
    </source>
</evidence>
<dbReference type="PANTHER" id="PTHR41523:SF7">
    <property type="entry name" value="HISTIDINE KINASE"/>
    <property type="match status" value="1"/>
</dbReference>
<evidence type="ECO:0000256" key="1">
    <source>
        <dbReference type="ARBA" id="ARBA00000085"/>
    </source>
</evidence>
<organism evidence="9 10">
    <name type="scientific">Rhodopseudomonas palustris (strain DX-1)</name>
    <dbReference type="NCBI Taxonomy" id="652103"/>
    <lineage>
        <taxon>Bacteria</taxon>
        <taxon>Pseudomonadati</taxon>
        <taxon>Pseudomonadota</taxon>
        <taxon>Alphaproteobacteria</taxon>
        <taxon>Hyphomicrobiales</taxon>
        <taxon>Nitrobacteraceae</taxon>
        <taxon>Rhodopseudomonas</taxon>
    </lineage>
</organism>
<dbReference type="GO" id="GO:0005524">
    <property type="term" value="F:ATP binding"/>
    <property type="evidence" value="ECO:0007669"/>
    <property type="project" value="UniProtKB-KW"/>
</dbReference>
<gene>
    <name evidence="9" type="ordered locus">Rpdx1_4102</name>
</gene>
<protein>
    <recommendedName>
        <fullName evidence="2">histidine kinase</fullName>
        <ecNumber evidence="2">2.7.13.3</ecNumber>
    </recommendedName>
</protein>
<reference evidence="9" key="1">
    <citation type="submission" date="2010-12" db="EMBL/GenBank/DDBJ databases">
        <title>Complete sequence of Rhodopseudomonas palustris DX-1.</title>
        <authorList>
            <consortium name="US DOE Joint Genome Institute"/>
            <person name="Lucas S."/>
            <person name="Copeland A."/>
            <person name="Lapidus A."/>
            <person name="Cheng J.-F."/>
            <person name="Goodwin L."/>
            <person name="Pitluck S."/>
            <person name="Misra M."/>
            <person name="Chertkov O."/>
            <person name="Detter J.C."/>
            <person name="Han C."/>
            <person name="Tapia R."/>
            <person name="Land M."/>
            <person name="Hauser L."/>
            <person name="Kyrpides N."/>
            <person name="Ivanova N."/>
            <person name="Ovchinnikova G."/>
            <person name="Logan B."/>
            <person name="Oda Y."/>
            <person name="Harwood C."/>
            <person name="Woyke T."/>
        </authorList>
    </citation>
    <scope>NUCLEOTIDE SEQUENCE [LARGE SCALE GENOMIC DNA]</scope>
    <source>
        <strain evidence="9">DX-1</strain>
    </source>
</reference>
<dbReference type="OrthoDB" id="9816309at2"/>
<dbReference type="STRING" id="652103.Rpdx1_4102"/>
<dbReference type="AlphaFoldDB" id="E6VKH8"/>
<dbReference type="Proteomes" id="UP000001402">
    <property type="component" value="Chromosome"/>
</dbReference>
<evidence type="ECO:0000256" key="2">
    <source>
        <dbReference type="ARBA" id="ARBA00012438"/>
    </source>
</evidence>
<dbReference type="InterPro" id="IPR011102">
    <property type="entry name" value="Sig_transdc_His_kinase_HWE"/>
</dbReference>
<evidence type="ECO:0000256" key="6">
    <source>
        <dbReference type="ARBA" id="ARBA00022777"/>
    </source>
</evidence>
<dbReference type="EMBL" id="CP002418">
    <property type="protein sequence ID" value="ADU45657.1"/>
    <property type="molecule type" value="Genomic_DNA"/>
</dbReference>
<keyword evidence="7" id="KW-0067">ATP-binding</keyword>
<dbReference type="SMART" id="SM00911">
    <property type="entry name" value="HWE_HK"/>
    <property type="match status" value="1"/>
</dbReference>
<dbReference type="PANTHER" id="PTHR41523">
    <property type="entry name" value="TWO-COMPONENT SYSTEM SENSOR PROTEIN"/>
    <property type="match status" value="1"/>
</dbReference>
<sequence length="231" mass="25530">MPNDDLPTRIAELEADNRRLRCLLDKRDAPGELRHRFRSTMAMLRTIVRKSAGTQRDLDSYVGHLEDRLDALMRAQAIADEQGAIDLHKLLADELLHYQARDGDRTTIAGPDLHLQPRAGQVVALAVHELAVNAVEHGALGNGGTIDITWSVDGEGSDSILTFIWKETDTAIAGAPSHNGFGTEVLTRTLVYELRAETDLAFESDGLRCTIRFPLSGRIGRQLERTIVKES</sequence>
<accession>E6VKH8</accession>
<feature type="domain" description="Signal transduction histidine kinase HWE region" evidence="8">
    <location>
        <begin position="32"/>
        <end position="112"/>
    </location>
</feature>
<dbReference type="KEGG" id="rpx:Rpdx1_4102"/>
<evidence type="ECO:0000256" key="7">
    <source>
        <dbReference type="ARBA" id="ARBA00022840"/>
    </source>
</evidence>
<dbReference type="BioCyc" id="RPAL652103:RPDX1_RS20235-MONOMER"/>
<dbReference type="Pfam" id="PF07536">
    <property type="entry name" value="HWE_HK"/>
    <property type="match status" value="1"/>
</dbReference>
<dbReference type="GO" id="GO:0004673">
    <property type="term" value="F:protein histidine kinase activity"/>
    <property type="evidence" value="ECO:0007669"/>
    <property type="project" value="UniProtKB-EC"/>
</dbReference>
<evidence type="ECO:0000256" key="3">
    <source>
        <dbReference type="ARBA" id="ARBA00022553"/>
    </source>
</evidence>
<comment type="catalytic activity">
    <reaction evidence="1">
        <text>ATP + protein L-histidine = ADP + protein N-phospho-L-histidine.</text>
        <dbReference type="EC" id="2.7.13.3"/>
    </reaction>
</comment>
<dbReference type="eggNOG" id="COG3920">
    <property type="taxonomic scope" value="Bacteria"/>
</dbReference>
<dbReference type="Gene3D" id="3.30.565.10">
    <property type="entry name" value="Histidine kinase-like ATPase, C-terminal domain"/>
    <property type="match status" value="1"/>
</dbReference>
<keyword evidence="6 9" id="KW-0418">Kinase</keyword>
<evidence type="ECO:0000256" key="5">
    <source>
        <dbReference type="ARBA" id="ARBA00022741"/>
    </source>
</evidence>
<proteinExistence type="predicted"/>
<keyword evidence="5" id="KW-0547">Nucleotide-binding</keyword>
<name>E6VKH8_RHOPX</name>
<dbReference type="EC" id="2.7.13.3" evidence="2"/>
<evidence type="ECO:0000313" key="10">
    <source>
        <dbReference type="Proteomes" id="UP000001402"/>
    </source>
</evidence>
<keyword evidence="4" id="KW-0808">Transferase</keyword>
<evidence type="ECO:0000259" key="8">
    <source>
        <dbReference type="SMART" id="SM00911"/>
    </source>
</evidence>
<dbReference type="InterPro" id="IPR036890">
    <property type="entry name" value="HATPase_C_sf"/>
</dbReference>
<keyword evidence="3" id="KW-0597">Phosphoprotein</keyword>
<evidence type="ECO:0000256" key="4">
    <source>
        <dbReference type="ARBA" id="ARBA00022679"/>
    </source>
</evidence>